<proteinExistence type="predicted"/>
<reference evidence="8 9" key="1">
    <citation type="submission" date="2024-04" db="EMBL/GenBank/DDBJ databases">
        <authorList>
            <person name="Fracassetti M."/>
        </authorList>
    </citation>
    <scope>NUCLEOTIDE SEQUENCE [LARGE SCALE GENOMIC DNA]</scope>
</reference>
<dbReference type="Proteomes" id="UP001497516">
    <property type="component" value="Chromosome 3"/>
</dbReference>
<protein>
    <recommendedName>
        <fullName evidence="7">WRKY domain-containing protein</fullName>
    </recommendedName>
</protein>
<name>A0AAV2DXT5_9ROSI</name>
<evidence type="ECO:0000313" key="9">
    <source>
        <dbReference type="Proteomes" id="UP001497516"/>
    </source>
</evidence>
<dbReference type="InterPro" id="IPR036576">
    <property type="entry name" value="WRKY_dom_sf"/>
</dbReference>
<dbReference type="PANTHER" id="PTHR31282">
    <property type="entry name" value="WRKY TRANSCRIPTION FACTOR 21-RELATED"/>
    <property type="match status" value="1"/>
</dbReference>
<evidence type="ECO:0000256" key="1">
    <source>
        <dbReference type="ARBA" id="ARBA00004123"/>
    </source>
</evidence>
<organism evidence="8 9">
    <name type="scientific">Linum trigynum</name>
    <dbReference type="NCBI Taxonomy" id="586398"/>
    <lineage>
        <taxon>Eukaryota</taxon>
        <taxon>Viridiplantae</taxon>
        <taxon>Streptophyta</taxon>
        <taxon>Embryophyta</taxon>
        <taxon>Tracheophyta</taxon>
        <taxon>Spermatophyta</taxon>
        <taxon>Magnoliopsida</taxon>
        <taxon>eudicotyledons</taxon>
        <taxon>Gunneridae</taxon>
        <taxon>Pentapetalae</taxon>
        <taxon>rosids</taxon>
        <taxon>fabids</taxon>
        <taxon>Malpighiales</taxon>
        <taxon>Linaceae</taxon>
        <taxon>Linum</taxon>
    </lineage>
</organism>
<dbReference type="GO" id="GO:0005634">
    <property type="term" value="C:nucleus"/>
    <property type="evidence" value="ECO:0007669"/>
    <property type="project" value="UniProtKB-SubCell"/>
</dbReference>
<dbReference type="AlphaFoldDB" id="A0AAV2DXT5"/>
<feature type="compositionally biased region" description="Low complexity" evidence="6">
    <location>
        <begin position="66"/>
        <end position="76"/>
    </location>
</feature>
<keyword evidence="9" id="KW-1185">Reference proteome</keyword>
<dbReference type="Gene3D" id="2.20.25.80">
    <property type="entry name" value="WRKY domain"/>
    <property type="match status" value="1"/>
</dbReference>
<evidence type="ECO:0000256" key="2">
    <source>
        <dbReference type="ARBA" id="ARBA00023015"/>
    </source>
</evidence>
<dbReference type="SUPFAM" id="SSF118290">
    <property type="entry name" value="WRKY DNA-binding domain"/>
    <property type="match status" value="1"/>
</dbReference>
<dbReference type="EMBL" id="OZ034816">
    <property type="protein sequence ID" value="CAL1378390.1"/>
    <property type="molecule type" value="Genomic_DNA"/>
</dbReference>
<evidence type="ECO:0000313" key="8">
    <source>
        <dbReference type="EMBL" id="CAL1378390.1"/>
    </source>
</evidence>
<feature type="domain" description="WRKY" evidence="7">
    <location>
        <begin position="111"/>
        <end position="175"/>
    </location>
</feature>
<evidence type="ECO:0000256" key="4">
    <source>
        <dbReference type="ARBA" id="ARBA00023163"/>
    </source>
</evidence>
<feature type="region of interest" description="Disordered" evidence="6">
    <location>
        <begin position="66"/>
        <end position="109"/>
    </location>
</feature>
<comment type="subcellular location">
    <subcellularLocation>
        <location evidence="1">Nucleus</location>
    </subcellularLocation>
</comment>
<dbReference type="Pfam" id="PF03106">
    <property type="entry name" value="WRKY"/>
    <property type="match status" value="1"/>
</dbReference>
<gene>
    <name evidence="8" type="ORF">LTRI10_LOCUS19975</name>
</gene>
<dbReference type="PROSITE" id="PS50811">
    <property type="entry name" value="WRKY"/>
    <property type="match status" value="1"/>
</dbReference>
<sequence length="287" mass="31853">MESAIQELLRGRDFTCQLKLLFTADSNRSFLAREGGCAEDLVGKILSTFTHTISFLSTTAAATTTANVDSSDDASAGPRKSESSSADNSSSKAFSRKKRKTAPSQQSWIKESPTLVDDGYAWRKYGQKTILKSEFSRHYYRCTHKLEYKCPATKQVQMIQDEPNSIYRTTYSAHHTCNNHFRTLHPSSHDQNFQVDPVHDSGSSHLISFNNINNNNITPFLTSFSAPSAPVAKQQHESLGDVAMCHPQTGNLPAAASSGGEDDYDMLSSLVDIDFDQEFFDWVGTTR</sequence>
<evidence type="ECO:0000256" key="3">
    <source>
        <dbReference type="ARBA" id="ARBA00023125"/>
    </source>
</evidence>
<accession>A0AAV2DXT5</accession>
<keyword evidence="2" id="KW-0805">Transcription regulation</keyword>
<keyword evidence="4" id="KW-0804">Transcription</keyword>
<evidence type="ECO:0000256" key="6">
    <source>
        <dbReference type="SAM" id="MobiDB-lite"/>
    </source>
</evidence>
<dbReference type="GO" id="GO:0003700">
    <property type="term" value="F:DNA-binding transcription factor activity"/>
    <property type="evidence" value="ECO:0007669"/>
    <property type="project" value="InterPro"/>
</dbReference>
<keyword evidence="5" id="KW-0539">Nucleus</keyword>
<evidence type="ECO:0000259" key="7">
    <source>
        <dbReference type="PROSITE" id="PS50811"/>
    </source>
</evidence>
<keyword evidence="3" id="KW-0238">DNA-binding</keyword>
<feature type="compositionally biased region" description="Low complexity" evidence="6">
    <location>
        <begin position="83"/>
        <end position="93"/>
    </location>
</feature>
<dbReference type="GO" id="GO:0043565">
    <property type="term" value="F:sequence-specific DNA binding"/>
    <property type="evidence" value="ECO:0007669"/>
    <property type="project" value="InterPro"/>
</dbReference>
<dbReference type="InterPro" id="IPR044810">
    <property type="entry name" value="WRKY_plant"/>
</dbReference>
<dbReference type="SMART" id="SM00774">
    <property type="entry name" value="WRKY"/>
    <property type="match status" value="1"/>
</dbReference>
<dbReference type="InterPro" id="IPR003657">
    <property type="entry name" value="WRKY_dom"/>
</dbReference>
<evidence type="ECO:0000256" key="5">
    <source>
        <dbReference type="ARBA" id="ARBA00023242"/>
    </source>
</evidence>